<reference evidence="11" key="1">
    <citation type="journal article" date="2020" name="Stud. Mycol.">
        <title>101 Dothideomycetes genomes: a test case for predicting lifestyles and emergence of pathogens.</title>
        <authorList>
            <person name="Haridas S."/>
            <person name="Albert R."/>
            <person name="Binder M."/>
            <person name="Bloem J."/>
            <person name="Labutti K."/>
            <person name="Salamov A."/>
            <person name="Andreopoulos B."/>
            <person name="Baker S."/>
            <person name="Barry K."/>
            <person name="Bills G."/>
            <person name="Bluhm B."/>
            <person name="Cannon C."/>
            <person name="Castanera R."/>
            <person name="Culley D."/>
            <person name="Daum C."/>
            <person name="Ezra D."/>
            <person name="Gonzalez J."/>
            <person name="Henrissat B."/>
            <person name="Kuo A."/>
            <person name="Liang C."/>
            <person name="Lipzen A."/>
            <person name="Lutzoni F."/>
            <person name="Magnuson J."/>
            <person name="Mondo S."/>
            <person name="Nolan M."/>
            <person name="Ohm R."/>
            <person name="Pangilinan J."/>
            <person name="Park H.-J."/>
            <person name="Ramirez L."/>
            <person name="Alfaro M."/>
            <person name="Sun H."/>
            <person name="Tritt A."/>
            <person name="Yoshinaga Y."/>
            <person name="Zwiers L.-H."/>
            <person name="Turgeon B."/>
            <person name="Goodwin S."/>
            <person name="Spatafora J."/>
            <person name="Crous P."/>
            <person name="Grigoriev I."/>
        </authorList>
    </citation>
    <scope>NUCLEOTIDE SEQUENCE</scope>
    <source>
        <strain evidence="11">CBS 279.74</strain>
    </source>
</reference>
<dbReference type="Gene3D" id="3.40.50.720">
    <property type="entry name" value="NAD(P)-binding Rossmann-like Domain"/>
    <property type="match status" value="1"/>
</dbReference>
<evidence type="ECO:0000256" key="6">
    <source>
        <dbReference type="ARBA" id="ARBA00023002"/>
    </source>
</evidence>
<dbReference type="EMBL" id="MU005766">
    <property type="protein sequence ID" value="KAF2711965.1"/>
    <property type="molecule type" value="Genomic_DNA"/>
</dbReference>
<evidence type="ECO:0000256" key="1">
    <source>
        <dbReference type="ARBA" id="ARBA00001947"/>
    </source>
</evidence>
<dbReference type="InterPro" id="IPR036291">
    <property type="entry name" value="NAD(P)-bd_dom_sf"/>
</dbReference>
<evidence type="ECO:0000256" key="2">
    <source>
        <dbReference type="ARBA" id="ARBA00004921"/>
    </source>
</evidence>
<evidence type="ECO:0000313" key="11">
    <source>
        <dbReference type="EMBL" id="KAF2711965.1"/>
    </source>
</evidence>
<dbReference type="InterPro" id="IPR013149">
    <property type="entry name" value="ADH-like_C"/>
</dbReference>
<evidence type="ECO:0000256" key="7">
    <source>
        <dbReference type="ARBA" id="ARBA00023027"/>
    </source>
</evidence>
<evidence type="ECO:0000256" key="4">
    <source>
        <dbReference type="ARBA" id="ARBA00022723"/>
    </source>
</evidence>
<evidence type="ECO:0000259" key="10">
    <source>
        <dbReference type="Pfam" id="PF08240"/>
    </source>
</evidence>
<dbReference type="InterPro" id="IPR045306">
    <property type="entry name" value="SDH-like"/>
</dbReference>
<sequence length="398" mass="42334">MASSEQKPDVASTPKQIRASVLHGVKDLRIESRSLFPPSPTELQVAVRTTGLCGSDLHYYNHYRNGDICCKEPMSLGHESAGVVVAVGSDVKNFAVGDKVALEVGLPCEQCERCKEGRYNICKGMNFRSSAKAFPHAQGTLQDRINHPASWCHKLPQDVSLDLGAILEPLGVAIHASRRANLNTGSSVLVFGAGAVGLLVAAMAKISGASNVVIADIDQGRVDFAVENKFAHQGFTVPLKRGSSIEENLEIAKETAAAVGKVKKESGEEVGELDAVFECTGVPSCVQAAIYATRPGGKVLLIGMGTPIQTLPISAAALKEVDIIGVFRYANTYPTGVEVVSKKGPDYPDFSKMITHRFKGLESAEKAFGMAGKTKDADGKLVIKVLLETGDEEDKANL</sequence>
<dbReference type="Pfam" id="PF08240">
    <property type="entry name" value="ADH_N"/>
    <property type="match status" value="1"/>
</dbReference>
<evidence type="ECO:0000256" key="5">
    <source>
        <dbReference type="ARBA" id="ARBA00022833"/>
    </source>
</evidence>
<feature type="domain" description="Alcohol dehydrogenase-like N-terminal" evidence="10">
    <location>
        <begin position="40"/>
        <end position="157"/>
    </location>
</feature>
<dbReference type="CDD" id="cd05285">
    <property type="entry name" value="sorbitol_DH"/>
    <property type="match status" value="1"/>
</dbReference>
<dbReference type="Gene3D" id="3.90.180.10">
    <property type="entry name" value="Medium-chain alcohol dehydrogenases, catalytic domain"/>
    <property type="match status" value="1"/>
</dbReference>
<dbReference type="GO" id="GO:0006062">
    <property type="term" value="P:sorbitol catabolic process"/>
    <property type="evidence" value="ECO:0007669"/>
    <property type="project" value="TreeGrafter"/>
</dbReference>
<dbReference type="SUPFAM" id="SSF50129">
    <property type="entry name" value="GroES-like"/>
    <property type="match status" value="1"/>
</dbReference>
<dbReference type="PANTHER" id="PTHR43161">
    <property type="entry name" value="SORBITOL DEHYDROGENASE"/>
    <property type="match status" value="1"/>
</dbReference>
<dbReference type="InterPro" id="IPR002328">
    <property type="entry name" value="ADH_Zn_CS"/>
</dbReference>
<dbReference type="FunFam" id="3.40.50.720:FF:000068">
    <property type="entry name" value="Sorbitol dehydrogenase"/>
    <property type="match status" value="1"/>
</dbReference>
<protein>
    <submittedName>
        <fullName evidence="11">GroES-like protein</fullName>
    </submittedName>
</protein>
<keyword evidence="5 8" id="KW-0862">Zinc</keyword>
<evidence type="ECO:0000313" key="12">
    <source>
        <dbReference type="Proteomes" id="UP000799428"/>
    </source>
</evidence>
<dbReference type="InterPro" id="IPR013154">
    <property type="entry name" value="ADH-like_N"/>
</dbReference>
<evidence type="ECO:0000256" key="8">
    <source>
        <dbReference type="RuleBase" id="RU361277"/>
    </source>
</evidence>
<proteinExistence type="inferred from homology"/>
<organism evidence="11 12">
    <name type="scientific">Pleomassaria siparia CBS 279.74</name>
    <dbReference type="NCBI Taxonomy" id="1314801"/>
    <lineage>
        <taxon>Eukaryota</taxon>
        <taxon>Fungi</taxon>
        <taxon>Dikarya</taxon>
        <taxon>Ascomycota</taxon>
        <taxon>Pezizomycotina</taxon>
        <taxon>Dothideomycetes</taxon>
        <taxon>Pleosporomycetidae</taxon>
        <taxon>Pleosporales</taxon>
        <taxon>Pleomassariaceae</taxon>
        <taxon>Pleomassaria</taxon>
    </lineage>
</organism>
<dbReference type="PROSITE" id="PS00059">
    <property type="entry name" value="ADH_ZINC"/>
    <property type="match status" value="1"/>
</dbReference>
<gene>
    <name evidence="11" type="ORF">K504DRAFT_479768</name>
</gene>
<keyword evidence="4 8" id="KW-0479">Metal-binding</keyword>
<keyword evidence="12" id="KW-1185">Reference proteome</keyword>
<comment type="pathway">
    <text evidence="2">Carbohydrate degradation.</text>
</comment>
<keyword evidence="7" id="KW-0520">NAD</keyword>
<dbReference type="PANTHER" id="PTHR43161:SF25">
    <property type="entry name" value="ALCOHOL DEHYDROGENASE, PUTATIVE (AFU_ORTHOLOGUE AFUA_1G14390)-RELATED"/>
    <property type="match status" value="1"/>
</dbReference>
<dbReference type="InterPro" id="IPR011032">
    <property type="entry name" value="GroES-like_sf"/>
</dbReference>
<dbReference type="OrthoDB" id="5363962at2759"/>
<dbReference type="AlphaFoldDB" id="A0A6G1KHE0"/>
<comment type="similarity">
    <text evidence="3 8">Belongs to the zinc-containing alcohol dehydrogenase family.</text>
</comment>
<accession>A0A6G1KHE0</accession>
<name>A0A6G1KHE0_9PLEO</name>
<evidence type="ECO:0000259" key="9">
    <source>
        <dbReference type="Pfam" id="PF00107"/>
    </source>
</evidence>
<dbReference type="Proteomes" id="UP000799428">
    <property type="component" value="Unassembled WGS sequence"/>
</dbReference>
<dbReference type="Pfam" id="PF00107">
    <property type="entry name" value="ADH_zinc_N"/>
    <property type="match status" value="1"/>
</dbReference>
<keyword evidence="6" id="KW-0560">Oxidoreductase</keyword>
<feature type="domain" description="Alcohol dehydrogenase-like C-terminal" evidence="9">
    <location>
        <begin position="195"/>
        <end position="340"/>
    </location>
</feature>
<evidence type="ECO:0000256" key="3">
    <source>
        <dbReference type="ARBA" id="ARBA00008072"/>
    </source>
</evidence>
<dbReference type="GO" id="GO:0003939">
    <property type="term" value="F:L-iditol 2-dehydrogenase (NAD+) activity"/>
    <property type="evidence" value="ECO:0007669"/>
    <property type="project" value="TreeGrafter"/>
</dbReference>
<dbReference type="SUPFAM" id="SSF51735">
    <property type="entry name" value="NAD(P)-binding Rossmann-fold domains"/>
    <property type="match status" value="1"/>
</dbReference>
<dbReference type="GO" id="GO:0008270">
    <property type="term" value="F:zinc ion binding"/>
    <property type="evidence" value="ECO:0007669"/>
    <property type="project" value="InterPro"/>
</dbReference>
<comment type="cofactor">
    <cofactor evidence="1 8">
        <name>Zn(2+)</name>
        <dbReference type="ChEBI" id="CHEBI:29105"/>
    </cofactor>
</comment>